<dbReference type="Proteomes" id="UP000194139">
    <property type="component" value="Chromosome"/>
</dbReference>
<name>A0A1W6YWZ8_9BORD</name>
<evidence type="ECO:0000313" key="2">
    <source>
        <dbReference type="Proteomes" id="UP000194139"/>
    </source>
</evidence>
<dbReference type="RefSeq" id="WP_086071669.1">
    <property type="nucleotide sequence ID" value="NZ_CP021109.1"/>
</dbReference>
<protein>
    <submittedName>
        <fullName evidence="1">Uncharacterized protein</fullName>
    </submittedName>
</protein>
<proteinExistence type="predicted"/>
<accession>A0A1W6YWZ8</accession>
<sequence length="571" mass="63886">MTFGSRSNQKHRPLSGGKPLIMSYSEWCATLPGGVPRVGRLPAVAEALRRYTDNPGPGSLAALRDALNAWRRHFPDDYVSVVDPTRILYEQVRRVWEMPYGDPVLLRRRIAYETRVRLLYMFSELWVNPNFFSDIAAVVITSAKLTLNMTGVSGKATAAMTSAGATTAMAQHIQRHGWDGVSTLVNNGKVAAEQVWNARQDARSAKDPWKAYDLPRGGPMQVLQDVNTLKDIIRDMVRTAWNYVIAFAKVTCNGIGEAVKAEMLDNGWRNLAEEIIKFLAAEVFRDFDPWSSEFMDALKLAKGMATRLKSMYSARMRECRNRLEGDLSQGIVKALYKGAWLQTVGDAIKTVEKAAEGVAFDVLHWSGLGWLSSRAMSIIFALMKGMFGIAWRYWERSNVMRLAADARAFLIEGDYVFGNPNRYGDQAAPIIDHAVNVPAGKAADEAAFTDWFLGYARQSPSVAALVFGADMCEPVSFFNVLDQHGELRTEDYMEAVRNLGRLRTLSTGYLSWVGLGAQRPPGPVAIRGEWDVPLEVRLQAFTGKEIGPDILQRNRERANRLRMNAEWMAMR</sequence>
<dbReference type="AlphaFoldDB" id="A0A1W6YWZ8"/>
<keyword evidence="2" id="KW-1185">Reference proteome</keyword>
<dbReference type="EMBL" id="CP021109">
    <property type="protein sequence ID" value="ARP85576.1"/>
    <property type="molecule type" value="Genomic_DNA"/>
</dbReference>
<organism evidence="1 2">
    <name type="scientific">Bordetella genomosp. 9</name>
    <dbReference type="NCBI Taxonomy" id="1416803"/>
    <lineage>
        <taxon>Bacteria</taxon>
        <taxon>Pseudomonadati</taxon>
        <taxon>Pseudomonadota</taxon>
        <taxon>Betaproteobacteria</taxon>
        <taxon>Burkholderiales</taxon>
        <taxon>Alcaligenaceae</taxon>
        <taxon>Bordetella</taxon>
    </lineage>
</organism>
<reference evidence="1 2" key="1">
    <citation type="submission" date="2017-05" db="EMBL/GenBank/DDBJ databases">
        <title>Complete and WGS of Bordetella genogroups.</title>
        <authorList>
            <person name="Spilker T."/>
            <person name="LiPuma J."/>
        </authorList>
    </citation>
    <scope>NUCLEOTIDE SEQUENCE [LARGE SCALE GENOMIC DNA]</scope>
    <source>
        <strain evidence="1 2">AU17164</strain>
    </source>
</reference>
<gene>
    <name evidence="1" type="ORF">CAL13_04605</name>
</gene>
<evidence type="ECO:0000313" key="1">
    <source>
        <dbReference type="EMBL" id="ARP85576.1"/>
    </source>
</evidence>